<dbReference type="GO" id="GO:0006310">
    <property type="term" value="P:DNA recombination"/>
    <property type="evidence" value="ECO:0007669"/>
    <property type="project" value="UniProtKB-KW"/>
</dbReference>
<dbReference type="SUPFAM" id="SSF52540">
    <property type="entry name" value="P-loop containing nucleoside triphosphate hydrolases"/>
    <property type="match status" value="1"/>
</dbReference>
<protein>
    <recommendedName>
        <fullName evidence="1">ATP-dependent DNA helicase</fullName>
        <ecNumber evidence="1">5.6.2.3</ecNumber>
    </recommendedName>
</protein>
<dbReference type="Pfam" id="PF05970">
    <property type="entry name" value="PIF1"/>
    <property type="match status" value="1"/>
</dbReference>
<feature type="domain" description="DNA helicase Pif1-like DEAD-box helicase" evidence="3">
    <location>
        <begin position="398"/>
        <end position="516"/>
    </location>
</feature>
<comment type="catalytic activity">
    <reaction evidence="1">
        <text>ATP + H2O = ADP + phosphate + H(+)</text>
        <dbReference type="Rhea" id="RHEA:13065"/>
        <dbReference type="ChEBI" id="CHEBI:15377"/>
        <dbReference type="ChEBI" id="CHEBI:15378"/>
        <dbReference type="ChEBI" id="CHEBI:30616"/>
        <dbReference type="ChEBI" id="CHEBI:43474"/>
        <dbReference type="ChEBI" id="CHEBI:456216"/>
        <dbReference type="EC" id="5.6.2.3"/>
    </reaction>
</comment>
<dbReference type="InterPro" id="IPR027417">
    <property type="entry name" value="P-loop_NTPase"/>
</dbReference>
<dbReference type="EC" id="5.6.2.3" evidence="1"/>
<feature type="region of interest" description="Disordered" evidence="2">
    <location>
        <begin position="867"/>
        <end position="890"/>
    </location>
</feature>
<dbReference type="GO" id="GO:0043139">
    <property type="term" value="F:5'-3' DNA helicase activity"/>
    <property type="evidence" value="ECO:0007669"/>
    <property type="project" value="UniProtKB-EC"/>
</dbReference>
<name>A0AAP0DEX6_9ASTR</name>
<sequence>MKVNAFIAFLRSERPYGVVAADLYTIEFQKRGLPYCHTLLWVTQLHRIRTPQQLDEFICAEVPDESEEPVLYKMISESMIHGPCGLARTNSPYMSNGNCSKNYPRAYEPETRFDSNDKVHYRRSRGGPSVDKGGVLVDCGFVVSYNKHMCTRFQAHINDAASSSKTKVKDDEIQNFVDGHFICPHEASWPILNFPIHQRVPAVQALAVLLEGKHNVTFRDRSLLANLVSDAAGRRKALTEWLHANTVDQSGCGLKYIDYLSEYNGELFYLRLLLNHQRGCSSFADIRTVADVEYSTYRGACETLRLIGDDREWTEAFVEATKWANSTQLRHLFTHMILFCEVANPMRLLNDHWRSMSDDFNLAISKDTNVGLGSVPDIALQQSVFYELEKLLNSNSTYSSLVNAIRAGGDVVLAVAASGIAGLLLPCGRTAHSRFKIPINLKEESLCSITKNSQAAHILIHTSLIIWDEAPMSDRKCFEALDRTLRDILDEPNMPFGGKSVLLGGDFRQTLPVQKRALTENLHLHRAQMTAVEKSDARRFAEWLLTVGDGSVRRLGSLIGFIYDDDTLRFPTSENLCDKAIVCSEKVTANDINKRVLGMTPGSSRTYLSTDSLTPRANERGDIEILYPPECLNALDFQGVPAHVLEERATQLMKISEVAFGGLTLPMKALFLYGGAIEALFDASEETDLNSMVSILRCYRIEGYKWARPMAKMRVTTHSSALQVDRSTVFTPIDDNNDIPHFYYSFLEYDRLRERHNNNELMSGVLQLQSTSATRVAIDPHLELARSLAASFNPPDMADADVGAQPPKLTFIEKPSERGRRTMASLLTEDPARLAANVYTCEAYLTALEESRMWYYTACPKCNIYADGDTEDSNARKKRALEEQLEDESD</sequence>
<dbReference type="AlphaFoldDB" id="A0AAP0DEX6"/>
<keyword evidence="1" id="KW-0227">DNA damage</keyword>
<dbReference type="EMBL" id="JBCNJP010000008">
    <property type="protein sequence ID" value="KAK9073669.1"/>
    <property type="molecule type" value="Genomic_DNA"/>
</dbReference>
<reference evidence="4 5" key="1">
    <citation type="submission" date="2024-04" db="EMBL/GenBank/DDBJ databases">
        <title>The reference genome of an endangered Asteraceae, Deinandra increscens subsp. villosa, native to the Central Coast of California.</title>
        <authorList>
            <person name="Guilliams M."/>
            <person name="Hasenstab-Lehman K."/>
            <person name="Meyer R."/>
            <person name="Mcevoy S."/>
        </authorList>
    </citation>
    <scope>NUCLEOTIDE SEQUENCE [LARGE SCALE GENOMIC DNA]</scope>
    <source>
        <tissue evidence="4">Leaf</tissue>
    </source>
</reference>
<keyword evidence="1" id="KW-0233">DNA recombination</keyword>
<comment type="similarity">
    <text evidence="1">Belongs to the helicase family.</text>
</comment>
<dbReference type="PANTHER" id="PTHR10492:SF96">
    <property type="entry name" value="ATP-DEPENDENT DNA HELICASE"/>
    <property type="match status" value="1"/>
</dbReference>
<evidence type="ECO:0000313" key="5">
    <source>
        <dbReference type="Proteomes" id="UP001408789"/>
    </source>
</evidence>
<dbReference type="GO" id="GO:0006281">
    <property type="term" value="P:DNA repair"/>
    <property type="evidence" value="ECO:0007669"/>
    <property type="project" value="UniProtKB-KW"/>
</dbReference>
<accession>A0AAP0DEX6</accession>
<gene>
    <name evidence="4" type="ORF">SSX86_006263</name>
</gene>
<dbReference type="GO" id="GO:0016787">
    <property type="term" value="F:hydrolase activity"/>
    <property type="evidence" value="ECO:0007669"/>
    <property type="project" value="UniProtKB-KW"/>
</dbReference>
<dbReference type="Proteomes" id="UP001408789">
    <property type="component" value="Unassembled WGS sequence"/>
</dbReference>
<dbReference type="GO" id="GO:0000723">
    <property type="term" value="P:telomere maintenance"/>
    <property type="evidence" value="ECO:0007669"/>
    <property type="project" value="InterPro"/>
</dbReference>
<evidence type="ECO:0000259" key="3">
    <source>
        <dbReference type="Pfam" id="PF05970"/>
    </source>
</evidence>
<evidence type="ECO:0000313" key="4">
    <source>
        <dbReference type="EMBL" id="KAK9073669.1"/>
    </source>
</evidence>
<keyword evidence="1" id="KW-0234">DNA repair</keyword>
<keyword evidence="5" id="KW-1185">Reference proteome</keyword>
<keyword evidence="1" id="KW-0067">ATP-binding</keyword>
<keyword evidence="1" id="KW-0547">Nucleotide-binding</keyword>
<comment type="caution">
    <text evidence="4">The sequence shown here is derived from an EMBL/GenBank/DDBJ whole genome shotgun (WGS) entry which is preliminary data.</text>
</comment>
<dbReference type="PANTHER" id="PTHR10492">
    <property type="match status" value="1"/>
</dbReference>
<proteinExistence type="inferred from homology"/>
<keyword evidence="1" id="KW-0378">Hydrolase</keyword>
<dbReference type="GO" id="GO:0005524">
    <property type="term" value="F:ATP binding"/>
    <property type="evidence" value="ECO:0007669"/>
    <property type="project" value="UniProtKB-KW"/>
</dbReference>
<evidence type="ECO:0000256" key="1">
    <source>
        <dbReference type="RuleBase" id="RU363044"/>
    </source>
</evidence>
<keyword evidence="1" id="KW-0347">Helicase</keyword>
<organism evidence="4 5">
    <name type="scientific">Deinandra increscens subsp. villosa</name>
    <dbReference type="NCBI Taxonomy" id="3103831"/>
    <lineage>
        <taxon>Eukaryota</taxon>
        <taxon>Viridiplantae</taxon>
        <taxon>Streptophyta</taxon>
        <taxon>Embryophyta</taxon>
        <taxon>Tracheophyta</taxon>
        <taxon>Spermatophyta</taxon>
        <taxon>Magnoliopsida</taxon>
        <taxon>eudicotyledons</taxon>
        <taxon>Gunneridae</taxon>
        <taxon>Pentapetalae</taxon>
        <taxon>asterids</taxon>
        <taxon>campanulids</taxon>
        <taxon>Asterales</taxon>
        <taxon>Asteraceae</taxon>
        <taxon>Asteroideae</taxon>
        <taxon>Heliantheae alliance</taxon>
        <taxon>Madieae</taxon>
        <taxon>Madiinae</taxon>
        <taxon>Deinandra</taxon>
    </lineage>
</organism>
<dbReference type="Gene3D" id="3.40.50.300">
    <property type="entry name" value="P-loop containing nucleotide triphosphate hydrolases"/>
    <property type="match status" value="1"/>
</dbReference>
<comment type="cofactor">
    <cofactor evidence="1">
        <name>Mg(2+)</name>
        <dbReference type="ChEBI" id="CHEBI:18420"/>
    </cofactor>
</comment>
<evidence type="ECO:0000256" key="2">
    <source>
        <dbReference type="SAM" id="MobiDB-lite"/>
    </source>
</evidence>
<dbReference type="InterPro" id="IPR010285">
    <property type="entry name" value="DNA_helicase_pif1-like_DEAD"/>
</dbReference>